<evidence type="ECO:0000256" key="1">
    <source>
        <dbReference type="SAM" id="MobiDB-lite"/>
    </source>
</evidence>
<dbReference type="EMBL" id="BMXL01000010">
    <property type="protein sequence ID" value="GHD26249.1"/>
    <property type="molecule type" value="Genomic_DNA"/>
</dbReference>
<accession>A0A919CHK9</accession>
<name>A0A919CHK9_9ACTN</name>
<dbReference type="Pfam" id="PF12323">
    <property type="entry name" value="HTH_OrfB_IS605"/>
    <property type="match status" value="1"/>
</dbReference>
<evidence type="ECO:0000313" key="3">
    <source>
        <dbReference type="EMBL" id="GHD26249.1"/>
    </source>
</evidence>
<dbReference type="InterPro" id="IPR021027">
    <property type="entry name" value="Transposase_put_HTH"/>
</dbReference>
<dbReference type="AlphaFoldDB" id="A0A919CHK9"/>
<feature type="region of interest" description="Disordered" evidence="1">
    <location>
        <begin position="40"/>
        <end position="69"/>
    </location>
</feature>
<evidence type="ECO:0000259" key="2">
    <source>
        <dbReference type="Pfam" id="PF12323"/>
    </source>
</evidence>
<evidence type="ECO:0000313" key="4">
    <source>
        <dbReference type="Proteomes" id="UP000654947"/>
    </source>
</evidence>
<sequence length="69" mass="7618">MQLRFAYRLCPDGPQRVAPARLFGCVRVVHNDALERTRPVKAANKLPGSAKHRIAEGPGCPRAPSCPRR</sequence>
<protein>
    <recommendedName>
        <fullName evidence="2">Transposase putative helix-turn-helix domain-containing protein</fullName>
    </recommendedName>
</protein>
<proteinExistence type="predicted"/>
<comment type="caution">
    <text evidence="3">The sequence shown here is derived from an EMBL/GenBank/DDBJ whole genome shotgun (WGS) entry which is preliminary data.</text>
</comment>
<reference evidence="3 4" key="1">
    <citation type="journal article" date="2014" name="Int. J. Syst. Evol. Microbiol.">
        <title>Complete genome sequence of Corynebacterium casei LMG S-19264T (=DSM 44701T), isolated from a smear-ripened cheese.</title>
        <authorList>
            <consortium name="US DOE Joint Genome Institute (JGI-PGF)"/>
            <person name="Walter F."/>
            <person name="Albersmeier A."/>
            <person name="Kalinowski J."/>
            <person name="Ruckert C."/>
        </authorList>
    </citation>
    <scope>NUCLEOTIDE SEQUENCE [LARGE SCALE GENOMIC DNA]</scope>
    <source>
        <strain evidence="3 4">KCTC 19473</strain>
    </source>
</reference>
<organism evidence="3 4">
    <name type="scientific">Nocardiopsis kunsanensis</name>
    <dbReference type="NCBI Taxonomy" id="141693"/>
    <lineage>
        <taxon>Bacteria</taxon>
        <taxon>Bacillati</taxon>
        <taxon>Actinomycetota</taxon>
        <taxon>Actinomycetes</taxon>
        <taxon>Streptosporangiales</taxon>
        <taxon>Nocardiopsidaceae</taxon>
        <taxon>Nocardiopsis</taxon>
    </lineage>
</organism>
<dbReference type="Proteomes" id="UP000654947">
    <property type="component" value="Unassembled WGS sequence"/>
</dbReference>
<gene>
    <name evidence="3" type="ORF">GCM10007147_24150</name>
</gene>
<keyword evidence="4" id="KW-1185">Reference proteome</keyword>
<feature type="domain" description="Transposase putative helix-turn-helix" evidence="2">
    <location>
        <begin position="1"/>
        <end position="37"/>
    </location>
</feature>